<comment type="caution">
    <text evidence="3">The sequence shown here is derived from an EMBL/GenBank/DDBJ whole genome shotgun (WGS) entry which is preliminary data.</text>
</comment>
<keyword evidence="4" id="KW-1185">Reference proteome</keyword>
<dbReference type="Gene3D" id="3.40.30.10">
    <property type="entry name" value="Glutaredoxin"/>
    <property type="match status" value="1"/>
</dbReference>
<sequence>MSLDLYYWPSIQGRGEFPRLVLEAAGADYRDMARLDGVEGGGVEGMMAFMEGKRGHPVPFAPPFLVDGDLLVSQSAAISAYLGETLGLAPDDRPGREWARALAATTSDLTAEAHDVHHPVGVSLYYEEQKPEALRRAKEFREQRIPKFLGWYERLIETNPARSGWLVGNRLSYVDLGLFQVAAGLAYAFPRAMAEADRRFPGVAALAARVRETPLIADYLASPRRLPFSTEGIFRAYPELDGGA</sequence>
<evidence type="ECO:0000313" key="3">
    <source>
        <dbReference type="EMBL" id="GGE23596.1"/>
    </source>
</evidence>
<accession>A0A917A2G4</accession>
<feature type="domain" description="GST C-terminal" evidence="2">
    <location>
        <begin position="96"/>
        <end position="240"/>
    </location>
</feature>
<gene>
    <name evidence="3" type="ORF">GCM10011390_48750</name>
</gene>
<dbReference type="PROSITE" id="PS50404">
    <property type="entry name" value="GST_NTER"/>
    <property type="match status" value="1"/>
</dbReference>
<dbReference type="GO" id="GO:0004364">
    <property type="term" value="F:glutathione transferase activity"/>
    <property type="evidence" value="ECO:0007669"/>
    <property type="project" value="TreeGrafter"/>
</dbReference>
<dbReference type="InterPro" id="IPR036282">
    <property type="entry name" value="Glutathione-S-Trfase_C_sf"/>
</dbReference>
<dbReference type="Gene3D" id="1.20.1050.10">
    <property type="match status" value="1"/>
</dbReference>
<dbReference type="AlphaFoldDB" id="A0A917A2G4"/>
<dbReference type="PANTHER" id="PTHR11571">
    <property type="entry name" value="GLUTATHIONE S-TRANSFERASE"/>
    <property type="match status" value="1"/>
</dbReference>
<dbReference type="InterPro" id="IPR010987">
    <property type="entry name" value="Glutathione-S-Trfase_C-like"/>
</dbReference>
<dbReference type="CDD" id="cd03192">
    <property type="entry name" value="GST_C_Sigma_like"/>
    <property type="match status" value="1"/>
</dbReference>
<proteinExistence type="predicted"/>
<protein>
    <submittedName>
        <fullName evidence="3">Glutathione S-transferase</fullName>
    </submittedName>
</protein>
<name>A0A917A2G4_9HYPH</name>
<dbReference type="PANTHER" id="PTHR11571:SF263">
    <property type="entry name" value="GLUTATHIONE S-TRANSFERASE"/>
    <property type="match status" value="1"/>
</dbReference>
<organism evidence="3 4">
    <name type="scientific">Aureimonas endophytica</name>
    <dbReference type="NCBI Taxonomy" id="2027858"/>
    <lineage>
        <taxon>Bacteria</taxon>
        <taxon>Pseudomonadati</taxon>
        <taxon>Pseudomonadota</taxon>
        <taxon>Alphaproteobacteria</taxon>
        <taxon>Hyphomicrobiales</taxon>
        <taxon>Aurantimonadaceae</taxon>
        <taxon>Aureimonas</taxon>
    </lineage>
</organism>
<dbReference type="RefSeq" id="WP_188913193.1">
    <property type="nucleotide sequence ID" value="NZ_BMIQ01000012.1"/>
</dbReference>
<dbReference type="InterPro" id="IPR036249">
    <property type="entry name" value="Thioredoxin-like_sf"/>
</dbReference>
<dbReference type="GO" id="GO:0006749">
    <property type="term" value="P:glutathione metabolic process"/>
    <property type="evidence" value="ECO:0007669"/>
    <property type="project" value="TreeGrafter"/>
</dbReference>
<dbReference type="Proteomes" id="UP000644699">
    <property type="component" value="Unassembled WGS sequence"/>
</dbReference>
<evidence type="ECO:0000313" key="4">
    <source>
        <dbReference type="Proteomes" id="UP000644699"/>
    </source>
</evidence>
<dbReference type="PROSITE" id="PS50405">
    <property type="entry name" value="GST_CTER"/>
    <property type="match status" value="1"/>
</dbReference>
<dbReference type="InterPro" id="IPR004045">
    <property type="entry name" value="Glutathione_S-Trfase_N"/>
</dbReference>
<dbReference type="SUPFAM" id="SSF52833">
    <property type="entry name" value="Thioredoxin-like"/>
    <property type="match status" value="1"/>
</dbReference>
<feature type="domain" description="GST N-terminal" evidence="1">
    <location>
        <begin position="1"/>
        <end position="90"/>
    </location>
</feature>
<dbReference type="EMBL" id="BMIQ01000012">
    <property type="protein sequence ID" value="GGE23596.1"/>
    <property type="molecule type" value="Genomic_DNA"/>
</dbReference>
<dbReference type="InterPro" id="IPR004046">
    <property type="entry name" value="GST_C"/>
</dbReference>
<dbReference type="InterPro" id="IPR050213">
    <property type="entry name" value="GST_superfamily"/>
</dbReference>
<reference evidence="3" key="2">
    <citation type="submission" date="2020-09" db="EMBL/GenBank/DDBJ databases">
        <authorList>
            <person name="Sun Q."/>
            <person name="Zhou Y."/>
        </authorList>
    </citation>
    <scope>NUCLEOTIDE SEQUENCE</scope>
    <source>
        <strain evidence="3">CGMCC 1.15367</strain>
    </source>
</reference>
<dbReference type="SUPFAM" id="SSF47616">
    <property type="entry name" value="GST C-terminal domain-like"/>
    <property type="match status" value="1"/>
</dbReference>
<dbReference type="Pfam" id="PF14497">
    <property type="entry name" value="GST_C_3"/>
    <property type="match status" value="1"/>
</dbReference>
<evidence type="ECO:0000259" key="1">
    <source>
        <dbReference type="PROSITE" id="PS50404"/>
    </source>
</evidence>
<reference evidence="3" key="1">
    <citation type="journal article" date="2014" name="Int. J. Syst. Evol. Microbiol.">
        <title>Complete genome sequence of Corynebacterium casei LMG S-19264T (=DSM 44701T), isolated from a smear-ripened cheese.</title>
        <authorList>
            <consortium name="US DOE Joint Genome Institute (JGI-PGF)"/>
            <person name="Walter F."/>
            <person name="Albersmeier A."/>
            <person name="Kalinowski J."/>
            <person name="Ruckert C."/>
        </authorList>
    </citation>
    <scope>NUCLEOTIDE SEQUENCE</scope>
    <source>
        <strain evidence="3">CGMCC 1.15367</strain>
    </source>
</reference>
<evidence type="ECO:0000259" key="2">
    <source>
        <dbReference type="PROSITE" id="PS50405"/>
    </source>
</evidence>